<feature type="region of interest" description="Disordered" evidence="2">
    <location>
        <begin position="154"/>
        <end position="253"/>
    </location>
</feature>
<comment type="caution">
    <text evidence="5">The sequence shown here is derived from an EMBL/GenBank/DDBJ whole genome shotgun (WGS) entry which is preliminary data.</text>
</comment>
<dbReference type="Pfam" id="PF14389">
    <property type="entry name" value="Lzipper-MIP1"/>
    <property type="match status" value="1"/>
</dbReference>
<dbReference type="AlphaFoldDB" id="A0A4S4EUU0"/>
<dbReference type="STRING" id="542762.A0A4S4EUU0"/>
<accession>A0A4S4EUU0</accession>
<protein>
    <recommendedName>
        <fullName evidence="7">Ternary complex factor MIP1 leucine-zipper domain-containing protein</fullName>
    </recommendedName>
</protein>
<dbReference type="PANTHER" id="PTHR46248:SF12">
    <property type="entry name" value="TERNARY COMPLEX FACTOR MIP1 LEUCINE-ZIPPER PROTEIN"/>
    <property type="match status" value="1"/>
</dbReference>
<sequence length="522" mass="58254">MNTRVRTTLQSVKAYSNPQKEKKMELQGSTSQGAQKAPVNRRRSNRERKLALLEDVDKLKKKLRHEENVHRALERAFNRPLGALPRLPPYLPPYTLELLAEVAVLEEEVVRLEEQVVNFRQGLYHEAVYISSKRNAENSIDSYEHLSTESSKQVESKCLSQHESNSGLSVSQTSPYLARSASRRKISPSKPISDRIGHCSNRPINGKQALKKLNSSLDDGRGKENRSCSNSAKDKPSPEKKIPSLKRPPIKSESMEKCIDPSKLQACVGLLLVDCEQAQESSSGSSDGGVLEADSNPPNKISEDVLKCLSSIFLRLSTLKHKAVESKSIPSSVVLSNENNQETKIWDPYGICLEFRNREIGPYKHLCSIEAGLIDLNRKTNASFLIHRLKLLLGKLASVDLEGLTHQQKLAFWINTYNSCMMNAILEQGIPETPEMVVALMQKTCPKFARNDEMKARSIFGLEWSEPLVTFALSCGSWSSPAHACIATVQTALNDGIISSLELLIVDLQQKIRYAASTFPEF</sequence>
<keyword evidence="1" id="KW-0175">Coiled coil</keyword>
<feature type="domain" description="Ternary complex factor MIP1 leucine-zipper" evidence="4">
    <location>
        <begin position="45"/>
        <end position="126"/>
    </location>
</feature>
<proteinExistence type="predicted"/>
<dbReference type="InterPro" id="IPR006869">
    <property type="entry name" value="DUF547"/>
</dbReference>
<dbReference type="EMBL" id="SDRB02001765">
    <property type="protein sequence ID" value="THG20721.1"/>
    <property type="molecule type" value="Genomic_DNA"/>
</dbReference>
<feature type="compositionally biased region" description="Polar residues" evidence="2">
    <location>
        <begin position="156"/>
        <end position="175"/>
    </location>
</feature>
<evidence type="ECO:0000256" key="1">
    <source>
        <dbReference type="SAM" id="Coils"/>
    </source>
</evidence>
<evidence type="ECO:0000313" key="6">
    <source>
        <dbReference type="Proteomes" id="UP000306102"/>
    </source>
</evidence>
<reference evidence="5 6" key="1">
    <citation type="journal article" date="2018" name="Proc. Natl. Acad. Sci. U.S.A.">
        <title>Draft genome sequence of Camellia sinensis var. sinensis provides insights into the evolution of the tea genome and tea quality.</title>
        <authorList>
            <person name="Wei C."/>
            <person name="Yang H."/>
            <person name="Wang S."/>
            <person name="Zhao J."/>
            <person name="Liu C."/>
            <person name="Gao L."/>
            <person name="Xia E."/>
            <person name="Lu Y."/>
            <person name="Tai Y."/>
            <person name="She G."/>
            <person name="Sun J."/>
            <person name="Cao H."/>
            <person name="Tong W."/>
            <person name="Gao Q."/>
            <person name="Li Y."/>
            <person name="Deng W."/>
            <person name="Jiang X."/>
            <person name="Wang W."/>
            <person name="Chen Q."/>
            <person name="Zhang S."/>
            <person name="Li H."/>
            <person name="Wu J."/>
            <person name="Wang P."/>
            <person name="Li P."/>
            <person name="Shi C."/>
            <person name="Zheng F."/>
            <person name="Jian J."/>
            <person name="Huang B."/>
            <person name="Shan D."/>
            <person name="Shi M."/>
            <person name="Fang C."/>
            <person name="Yue Y."/>
            <person name="Li F."/>
            <person name="Li D."/>
            <person name="Wei S."/>
            <person name="Han B."/>
            <person name="Jiang C."/>
            <person name="Yin Y."/>
            <person name="Xia T."/>
            <person name="Zhang Z."/>
            <person name="Bennetzen J.L."/>
            <person name="Zhao S."/>
            <person name="Wan X."/>
        </authorList>
    </citation>
    <scope>NUCLEOTIDE SEQUENCE [LARGE SCALE GENOMIC DNA]</scope>
    <source>
        <strain evidence="6">cv. Shuchazao</strain>
        <tissue evidence="5">Leaf</tissue>
    </source>
</reference>
<name>A0A4S4EUU0_CAMSN</name>
<evidence type="ECO:0000259" key="4">
    <source>
        <dbReference type="Pfam" id="PF14389"/>
    </source>
</evidence>
<organism evidence="5 6">
    <name type="scientific">Camellia sinensis var. sinensis</name>
    <name type="common">China tea</name>
    <dbReference type="NCBI Taxonomy" id="542762"/>
    <lineage>
        <taxon>Eukaryota</taxon>
        <taxon>Viridiplantae</taxon>
        <taxon>Streptophyta</taxon>
        <taxon>Embryophyta</taxon>
        <taxon>Tracheophyta</taxon>
        <taxon>Spermatophyta</taxon>
        <taxon>Magnoliopsida</taxon>
        <taxon>eudicotyledons</taxon>
        <taxon>Gunneridae</taxon>
        <taxon>Pentapetalae</taxon>
        <taxon>asterids</taxon>
        <taxon>Ericales</taxon>
        <taxon>Theaceae</taxon>
        <taxon>Camellia</taxon>
    </lineage>
</organism>
<dbReference type="PANTHER" id="PTHR46248">
    <property type="entry name" value="EXPRESSED PROTEIN"/>
    <property type="match status" value="1"/>
</dbReference>
<evidence type="ECO:0000256" key="2">
    <source>
        <dbReference type="SAM" id="MobiDB-lite"/>
    </source>
</evidence>
<keyword evidence="6" id="KW-1185">Reference proteome</keyword>
<dbReference type="Proteomes" id="UP000306102">
    <property type="component" value="Unassembled WGS sequence"/>
</dbReference>
<feature type="domain" description="DUF547" evidence="3">
    <location>
        <begin position="402"/>
        <end position="445"/>
    </location>
</feature>
<dbReference type="InterPro" id="IPR025757">
    <property type="entry name" value="MIP1_Leuzipper"/>
</dbReference>
<gene>
    <name evidence="5" type="ORF">TEA_005828</name>
</gene>
<dbReference type="Pfam" id="PF04784">
    <property type="entry name" value="DUF547"/>
    <property type="match status" value="1"/>
</dbReference>
<feature type="compositionally biased region" description="Basic and acidic residues" evidence="2">
    <location>
        <begin position="218"/>
        <end position="242"/>
    </location>
</feature>
<evidence type="ECO:0000259" key="3">
    <source>
        <dbReference type="Pfam" id="PF04784"/>
    </source>
</evidence>
<feature type="region of interest" description="Disordered" evidence="2">
    <location>
        <begin position="1"/>
        <end position="47"/>
    </location>
</feature>
<evidence type="ECO:0008006" key="7">
    <source>
        <dbReference type="Google" id="ProtNLM"/>
    </source>
</evidence>
<evidence type="ECO:0000313" key="5">
    <source>
        <dbReference type="EMBL" id="THG20721.1"/>
    </source>
</evidence>
<feature type="coiled-coil region" evidence="1">
    <location>
        <begin position="49"/>
        <end position="122"/>
    </location>
</feature>
<feature type="compositionally biased region" description="Polar residues" evidence="2">
    <location>
        <begin position="1"/>
        <end position="18"/>
    </location>
</feature>